<reference evidence="1 2" key="1">
    <citation type="submission" date="2020-07" db="EMBL/GenBank/DDBJ databases">
        <title>Huge and variable diversity of episymbiotic CPR bacteria and DPANN archaea in groundwater ecosystems.</title>
        <authorList>
            <person name="He C.Y."/>
            <person name="Keren R."/>
            <person name="Whittaker M."/>
            <person name="Farag I.F."/>
            <person name="Doudna J."/>
            <person name="Cate J.H.D."/>
            <person name="Banfield J.F."/>
        </authorList>
    </citation>
    <scope>NUCLEOTIDE SEQUENCE [LARGE SCALE GENOMIC DNA]</scope>
    <source>
        <strain evidence="1">NC_groundwater_70_Ag_B-0.1um_54_66</strain>
    </source>
</reference>
<dbReference type="AlphaFoldDB" id="A0A7T5UHV9"/>
<accession>A0A7T5UHV9</accession>
<dbReference type="EMBL" id="CP066681">
    <property type="protein sequence ID" value="QQG36033.1"/>
    <property type="molecule type" value="Genomic_DNA"/>
</dbReference>
<proteinExistence type="predicted"/>
<name>A0A7T5UHV9_9BACT</name>
<organism evidence="1 2">
    <name type="scientific">Micavibrio aeruginosavorus</name>
    <dbReference type="NCBI Taxonomy" id="349221"/>
    <lineage>
        <taxon>Bacteria</taxon>
        <taxon>Pseudomonadati</taxon>
        <taxon>Bdellovibrionota</taxon>
        <taxon>Bdellovibrionia</taxon>
        <taxon>Bdellovibrionales</taxon>
        <taxon>Pseudobdellovibrionaceae</taxon>
        <taxon>Micavibrio</taxon>
    </lineage>
</organism>
<evidence type="ECO:0000313" key="1">
    <source>
        <dbReference type="EMBL" id="QQG36033.1"/>
    </source>
</evidence>
<evidence type="ECO:0000313" key="2">
    <source>
        <dbReference type="Proteomes" id="UP000595362"/>
    </source>
</evidence>
<dbReference type="Proteomes" id="UP000595362">
    <property type="component" value="Chromosome"/>
</dbReference>
<sequence length="382" mass="42788">MATTFATASFARCNKTINDNLAYMSDPSVVTLSQMPSEFRLPTLGDAFLEASTDPFSKSRGKRFYDVAALWQEVTSKNGDVDTETARQFVNDWLSGVFANDAGITDPRARQGLNALGFETVITLYEKISQSDAKGNSLYLRELNRALDLPDSFYEKRIETVARLFDDSQRAWMEQKWQHALNEGRLPSHAGSFADAMAEELENRPIWSAADAKRRIQLLQFLCDCFSDSLGESRVKMGLFNGKPGLKGFYMHKTDKNEEVIGLNVMEISNFQACVGIIMHERQHASQQRLADDYRAGKIGKTHPDYMAARIFAANGNSGGYINGDKDAGMNGYRFQPLEQDAHNAGRIAEYMVYKTYARRPGIYTERHVRPAPAAPAQRLAS</sequence>
<gene>
    <name evidence="1" type="ORF">HYS17_11135</name>
</gene>
<protein>
    <submittedName>
        <fullName evidence="1">Uncharacterized protein</fullName>
    </submittedName>
</protein>